<protein>
    <submittedName>
        <fullName evidence="2">Uncharacterized protein</fullName>
    </submittedName>
</protein>
<keyword evidence="3" id="KW-1185">Reference proteome</keyword>
<evidence type="ECO:0000313" key="2">
    <source>
        <dbReference type="EMBL" id="CAI0417537.1"/>
    </source>
</evidence>
<accession>A0AAV0K5E5</accession>
<dbReference type="EMBL" id="CAMGYJ010000005">
    <property type="protein sequence ID" value="CAI0417537.1"/>
    <property type="molecule type" value="Genomic_DNA"/>
</dbReference>
<evidence type="ECO:0000313" key="3">
    <source>
        <dbReference type="Proteomes" id="UP001154282"/>
    </source>
</evidence>
<proteinExistence type="predicted"/>
<organism evidence="2 3">
    <name type="scientific">Linum tenue</name>
    <dbReference type="NCBI Taxonomy" id="586396"/>
    <lineage>
        <taxon>Eukaryota</taxon>
        <taxon>Viridiplantae</taxon>
        <taxon>Streptophyta</taxon>
        <taxon>Embryophyta</taxon>
        <taxon>Tracheophyta</taxon>
        <taxon>Spermatophyta</taxon>
        <taxon>Magnoliopsida</taxon>
        <taxon>eudicotyledons</taxon>
        <taxon>Gunneridae</taxon>
        <taxon>Pentapetalae</taxon>
        <taxon>rosids</taxon>
        <taxon>fabids</taxon>
        <taxon>Malpighiales</taxon>
        <taxon>Linaceae</taxon>
        <taxon>Linum</taxon>
    </lineage>
</organism>
<reference evidence="2" key="1">
    <citation type="submission" date="2022-08" db="EMBL/GenBank/DDBJ databases">
        <authorList>
            <person name="Gutierrez-Valencia J."/>
        </authorList>
    </citation>
    <scope>NUCLEOTIDE SEQUENCE</scope>
</reference>
<dbReference type="Proteomes" id="UP001154282">
    <property type="component" value="Unassembled WGS sequence"/>
</dbReference>
<name>A0AAV0K5E5_9ROSI</name>
<gene>
    <name evidence="2" type="ORF">LITE_LOCUS17342</name>
</gene>
<feature type="region of interest" description="Disordered" evidence="1">
    <location>
        <begin position="1"/>
        <end position="26"/>
    </location>
</feature>
<sequence>MNGDDNGDSDSSEPEGRFTDLVSSPPSLPIHPRLLLPAAFRLPKQTPSIKNNDWRLVKLFDCRFSFGVREK</sequence>
<dbReference type="AlphaFoldDB" id="A0AAV0K5E5"/>
<comment type="caution">
    <text evidence="2">The sequence shown here is derived from an EMBL/GenBank/DDBJ whole genome shotgun (WGS) entry which is preliminary data.</text>
</comment>
<evidence type="ECO:0000256" key="1">
    <source>
        <dbReference type="SAM" id="MobiDB-lite"/>
    </source>
</evidence>
<feature type="compositionally biased region" description="Acidic residues" evidence="1">
    <location>
        <begin position="1"/>
        <end position="13"/>
    </location>
</feature>